<sequence length="382" mass="43434">MKKIVSSFIVLILILTTLNLSGVLANPNDQLRDRQDRLTTLQRTLNSVNRLVRQLSTRERGLLAEINTLDNDIERREKDIAHLKSRLEYLEGENQKTEDEIKVINNQIEEITDNINKRLIYLDKINRGGALTLFLQGGHSLTDLSKYIFDFGFILSYDRELLQKNKDQQKELQARKSHLEKILEETATLKEDISLRKEELAKSVARKENLLQQVQSDKEDYSKQAKELQAQIAIETREIQDLLRRLEAERRGRAIGRSGESFIWPLRGRITSPFGVFRRFLGRHIGLDIAAPTGTPIHASRSGEVALAGWRAFYGLMVLVYHGNGVATRYAHLSRISVKVGELVDQGQVIGLVGSTGFSTGPHLHFEIIIDGVHVNPQKYLP</sequence>
<dbReference type="PANTHER" id="PTHR21666">
    <property type="entry name" value="PEPTIDASE-RELATED"/>
    <property type="match status" value="1"/>
</dbReference>
<dbReference type="SUPFAM" id="SSF51261">
    <property type="entry name" value="Duplicated hybrid motif"/>
    <property type="match status" value="1"/>
</dbReference>
<dbReference type="Proteomes" id="UP000811545">
    <property type="component" value="Unassembled WGS sequence"/>
</dbReference>
<keyword evidence="3" id="KW-0378">Hydrolase</keyword>
<evidence type="ECO:0000313" key="4">
    <source>
        <dbReference type="Proteomes" id="UP000811545"/>
    </source>
</evidence>
<reference evidence="3 4" key="1">
    <citation type="journal article" date="2021" name="bioRxiv">
        <title>Unique metabolic strategies in Hadean analogues reveal hints for primordial physiology.</title>
        <authorList>
            <person name="Nobu M.K."/>
            <person name="Nakai R."/>
            <person name="Tamazawa S."/>
            <person name="Mori H."/>
            <person name="Toyoda A."/>
            <person name="Ijiri A."/>
            <person name="Suzuki S."/>
            <person name="Kurokawa K."/>
            <person name="Kamagata Y."/>
            <person name="Tamaki H."/>
        </authorList>
    </citation>
    <scope>NUCLEOTIDE SEQUENCE [LARGE SCALE GENOMIC DNA]</scope>
    <source>
        <strain evidence="3">BS525</strain>
    </source>
</reference>
<dbReference type="Gene3D" id="2.70.70.10">
    <property type="entry name" value="Glucose Permease (Domain IIA)"/>
    <property type="match status" value="1"/>
</dbReference>
<dbReference type="PANTHER" id="PTHR21666:SF270">
    <property type="entry name" value="MUREIN HYDROLASE ACTIVATOR ENVC"/>
    <property type="match status" value="1"/>
</dbReference>
<accession>A0A9E2BGH4</accession>
<dbReference type="AlphaFoldDB" id="A0A9E2BGH4"/>
<gene>
    <name evidence="3" type="primary">envC</name>
    <name evidence="3" type="ORF">DDT42_00416</name>
</gene>
<dbReference type="Pfam" id="PF01551">
    <property type="entry name" value="Peptidase_M23"/>
    <property type="match status" value="1"/>
</dbReference>
<protein>
    <submittedName>
        <fullName evidence="3">Murein hydrolase activator EnvC</fullName>
    </submittedName>
</protein>
<feature type="coiled-coil region" evidence="1">
    <location>
        <begin position="162"/>
        <end position="245"/>
    </location>
</feature>
<dbReference type="GO" id="GO:0004222">
    <property type="term" value="F:metalloendopeptidase activity"/>
    <property type="evidence" value="ECO:0007669"/>
    <property type="project" value="TreeGrafter"/>
</dbReference>
<dbReference type="EMBL" id="QLTW01000012">
    <property type="protein sequence ID" value="MBT9144574.1"/>
    <property type="molecule type" value="Genomic_DNA"/>
</dbReference>
<organism evidence="3 4">
    <name type="scientific">Psychracetigena formicireducens</name>
    <dbReference type="NCBI Taxonomy" id="2986056"/>
    <lineage>
        <taxon>Bacteria</taxon>
        <taxon>Bacillati</taxon>
        <taxon>Candidatus Lithacetigenota</taxon>
        <taxon>Candidatus Psychracetigena</taxon>
    </lineage>
</organism>
<feature type="domain" description="M23ase beta-sheet core" evidence="2">
    <location>
        <begin position="283"/>
        <end position="377"/>
    </location>
</feature>
<name>A0A9E2BGH4_PSYF1</name>
<evidence type="ECO:0000256" key="1">
    <source>
        <dbReference type="SAM" id="Coils"/>
    </source>
</evidence>
<dbReference type="InterPro" id="IPR016047">
    <property type="entry name" value="M23ase_b-sheet_dom"/>
</dbReference>
<dbReference type="InterPro" id="IPR050570">
    <property type="entry name" value="Cell_wall_metabolism_enzyme"/>
</dbReference>
<dbReference type="Gene3D" id="6.10.250.3150">
    <property type="match status" value="1"/>
</dbReference>
<dbReference type="InterPro" id="IPR011055">
    <property type="entry name" value="Dup_hybrid_motif"/>
</dbReference>
<feature type="coiled-coil region" evidence="1">
    <location>
        <begin position="66"/>
        <end position="114"/>
    </location>
</feature>
<evidence type="ECO:0000313" key="3">
    <source>
        <dbReference type="EMBL" id="MBT9144574.1"/>
    </source>
</evidence>
<proteinExistence type="predicted"/>
<keyword evidence="1" id="KW-0175">Coiled coil</keyword>
<comment type="caution">
    <text evidence="3">The sequence shown here is derived from an EMBL/GenBank/DDBJ whole genome shotgun (WGS) entry which is preliminary data.</text>
</comment>
<evidence type="ECO:0000259" key="2">
    <source>
        <dbReference type="Pfam" id="PF01551"/>
    </source>
</evidence>
<dbReference type="CDD" id="cd12797">
    <property type="entry name" value="M23_peptidase"/>
    <property type="match status" value="1"/>
</dbReference>